<comment type="catalytic activity">
    <reaction evidence="1">
        <text>ATP + protein L-histidine = ADP + protein N-phospho-L-histidine.</text>
        <dbReference type="EC" id="2.7.13.3"/>
    </reaction>
</comment>
<dbReference type="Pfam" id="PF00512">
    <property type="entry name" value="HisKA"/>
    <property type="match status" value="1"/>
</dbReference>
<evidence type="ECO:0000259" key="8">
    <source>
        <dbReference type="PROSITE" id="PS50109"/>
    </source>
</evidence>
<evidence type="ECO:0000256" key="5">
    <source>
        <dbReference type="ARBA" id="ARBA00022777"/>
    </source>
</evidence>
<keyword evidence="7" id="KW-0472">Membrane</keyword>
<feature type="domain" description="Histidine kinase" evidence="8">
    <location>
        <begin position="97"/>
        <end position="312"/>
    </location>
</feature>
<evidence type="ECO:0000256" key="7">
    <source>
        <dbReference type="SAM" id="Phobius"/>
    </source>
</evidence>
<evidence type="ECO:0000256" key="1">
    <source>
        <dbReference type="ARBA" id="ARBA00000085"/>
    </source>
</evidence>
<keyword evidence="4" id="KW-0808">Transferase</keyword>
<evidence type="ECO:0000313" key="10">
    <source>
        <dbReference type="Proteomes" id="UP000035036"/>
    </source>
</evidence>
<evidence type="ECO:0000256" key="3">
    <source>
        <dbReference type="ARBA" id="ARBA00022553"/>
    </source>
</evidence>
<dbReference type="Pfam" id="PF02518">
    <property type="entry name" value="HATPase_c"/>
    <property type="match status" value="1"/>
</dbReference>
<evidence type="ECO:0000256" key="6">
    <source>
        <dbReference type="ARBA" id="ARBA00023012"/>
    </source>
</evidence>
<dbReference type="SUPFAM" id="SSF47384">
    <property type="entry name" value="Homodimeric domain of signal transducing histidine kinase"/>
    <property type="match status" value="1"/>
</dbReference>
<dbReference type="SUPFAM" id="SSF55874">
    <property type="entry name" value="ATPase domain of HSP90 chaperone/DNA topoisomerase II/histidine kinase"/>
    <property type="match status" value="1"/>
</dbReference>
<feature type="transmembrane region" description="Helical" evidence="7">
    <location>
        <begin position="57"/>
        <end position="81"/>
    </location>
</feature>
<evidence type="ECO:0000313" key="9">
    <source>
        <dbReference type="EMBL" id="AJF05844.1"/>
    </source>
</evidence>
<sequence>MKLFGRIINPLIALIGIQLAWVLVVLVWIRWFLGNQQTLRAVAERYSPEFLDNNLNWFLLAEGLLLLILILVGVYVIFLYWRRQVALYREQKKFISQVTHELKSPLASLQLHLETIKRRKPSPEKLDEFVDTMLSDTQRLHGLINNMLTANRLELKGPRLILKKGNLSHFVQHYFKENGKKLPDGTELETDIEPNLYSRFEAESLGIVLRNILENAVVYSDGPARIRVSLSADDHRCHLVVTDQGRGLNEVERKKVFRMFYRAERGNERIPGTGLGLFISRAIVARHRGKIRIESAGPGQGCSVHITLPRVTES</sequence>
<name>A0A0B5FMG6_9BACT</name>
<dbReference type="STRING" id="483547.GSUB_03705"/>
<dbReference type="InterPro" id="IPR003594">
    <property type="entry name" value="HATPase_dom"/>
</dbReference>
<dbReference type="InterPro" id="IPR003661">
    <property type="entry name" value="HisK_dim/P_dom"/>
</dbReference>
<protein>
    <recommendedName>
        <fullName evidence="2">histidine kinase</fullName>
        <ecNumber evidence="2">2.7.13.3</ecNumber>
    </recommendedName>
</protein>
<dbReference type="PANTHER" id="PTHR45453:SF1">
    <property type="entry name" value="PHOSPHATE REGULON SENSOR PROTEIN PHOR"/>
    <property type="match status" value="1"/>
</dbReference>
<dbReference type="OrthoDB" id="9804645at2"/>
<keyword evidence="6" id="KW-0902">Two-component regulatory system</keyword>
<organism evidence="9 10">
    <name type="scientific">Geoalkalibacter subterraneus</name>
    <dbReference type="NCBI Taxonomy" id="483547"/>
    <lineage>
        <taxon>Bacteria</taxon>
        <taxon>Pseudomonadati</taxon>
        <taxon>Thermodesulfobacteriota</taxon>
        <taxon>Desulfuromonadia</taxon>
        <taxon>Desulfuromonadales</taxon>
        <taxon>Geoalkalibacteraceae</taxon>
        <taxon>Geoalkalibacter</taxon>
    </lineage>
</organism>
<proteinExistence type="predicted"/>
<dbReference type="GO" id="GO:0016036">
    <property type="term" value="P:cellular response to phosphate starvation"/>
    <property type="evidence" value="ECO:0007669"/>
    <property type="project" value="TreeGrafter"/>
</dbReference>
<feature type="transmembrane region" description="Helical" evidence="7">
    <location>
        <begin position="12"/>
        <end position="33"/>
    </location>
</feature>
<dbReference type="InterPro" id="IPR036097">
    <property type="entry name" value="HisK_dim/P_sf"/>
</dbReference>
<dbReference type="PROSITE" id="PS50109">
    <property type="entry name" value="HIS_KIN"/>
    <property type="match status" value="1"/>
</dbReference>
<keyword evidence="7" id="KW-1133">Transmembrane helix</keyword>
<dbReference type="GO" id="GO:0004721">
    <property type="term" value="F:phosphoprotein phosphatase activity"/>
    <property type="evidence" value="ECO:0007669"/>
    <property type="project" value="TreeGrafter"/>
</dbReference>
<dbReference type="Gene3D" id="3.30.565.10">
    <property type="entry name" value="Histidine kinase-like ATPase, C-terminal domain"/>
    <property type="match status" value="1"/>
</dbReference>
<keyword evidence="7" id="KW-0812">Transmembrane</keyword>
<dbReference type="Gene3D" id="1.10.287.130">
    <property type="match status" value="1"/>
</dbReference>
<dbReference type="InterPro" id="IPR036890">
    <property type="entry name" value="HATPase_C_sf"/>
</dbReference>
<evidence type="ECO:0000256" key="2">
    <source>
        <dbReference type="ARBA" id="ARBA00012438"/>
    </source>
</evidence>
<reference evidence="9 10" key="1">
    <citation type="journal article" date="2015" name="Genome Announc.">
        <title>Genomes of Geoalkalibacter ferrihydriticus Z-0531T and Geoalkalibacter subterraneus Red1T, Two Haloalkaliphilic Metal-Reducing Deltaproteobacteria.</title>
        <authorList>
            <person name="Badalamenti J.P."/>
            <person name="Krajmalnik-Brown R."/>
            <person name="Torres C.I."/>
            <person name="Bond D.R."/>
        </authorList>
    </citation>
    <scope>NUCLEOTIDE SEQUENCE [LARGE SCALE GENOMIC DNA]</scope>
    <source>
        <strain evidence="9 10">Red1</strain>
    </source>
</reference>
<dbReference type="EC" id="2.7.13.3" evidence="2"/>
<dbReference type="AlphaFoldDB" id="A0A0B5FMG6"/>
<dbReference type="PANTHER" id="PTHR45453">
    <property type="entry name" value="PHOSPHATE REGULON SENSOR PROTEIN PHOR"/>
    <property type="match status" value="1"/>
</dbReference>
<dbReference type="GO" id="GO:0005886">
    <property type="term" value="C:plasma membrane"/>
    <property type="evidence" value="ECO:0007669"/>
    <property type="project" value="TreeGrafter"/>
</dbReference>
<dbReference type="CDD" id="cd00082">
    <property type="entry name" value="HisKA"/>
    <property type="match status" value="1"/>
</dbReference>
<dbReference type="Proteomes" id="UP000035036">
    <property type="component" value="Chromosome"/>
</dbReference>
<dbReference type="PRINTS" id="PR00344">
    <property type="entry name" value="BCTRLSENSOR"/>
</dbReference>
<dbReference type="RefSeq" id="WP_040199240.1">
    <property type="nucleotide sequence ID" value="NZ_CP010311.1"/>
</dbReference>
<dbReference type="HOGENOM" id="CLU_000445_89_3_7"/>
<evidence type="ECO:0000256" key="4">
    <source>
        <dbReference type="ARBA" id="ARBA00022679"/>
    </source>
</evidence>
<dbReference type="InterPro" id="IPR004358">
    <property type="entry name" value="Sig_transdc_His_kin-like_C"/>
</dbReference>
<dbReference type="GO" id="GO:0000155">
    <property type="term" value="F:phosphorelay sensor kinase activity"/>
    <property type="evidence" value="ECO:0007669"/>
    <property type="project" value="InterPro"/>
</dbReference>
<dbReference type="InterPro" id="IPR050351">
    <property type="entry name" value="BphY/WalK/GraS-like"/>
</dbReference>
<gene>
    <name evidence="9" type="ORF">GSUB_03705</name>
</gene>
<keyword evidence="5 9" id="KW-0418">Kinase</keyword>
<dbReference type="InterPro" id="IPR005467">
    <property type="entry name" value="His_kinase_dom"/>
</dbReference>
<dbReference type="SMART" id="SM00388">
    <property type="entry name" value="HisKA"/>
    <property type="match status" value="1"/>
</dbReference>
<dbReference type="SMART" id="SM00387">
    <property type="entry name" value="HATPase_c"/>
    <property type="match status" value="1"/>
</dbReference>
<dbReference type="EMBL" id="CP010311">
    <property type="protein sequence ID" value="AJF05844.1"/>
    <property type="molecule type" value="Genomic_DNA"/>
</dbReference>
<keyword evidence="10" id="KW-1185">Reference proteome</keyword>
<keyword evidence="3" id="KW-0597">Phosphoprotein</keyword>
<accession>A0A0B5FMG6</accession>
<dbReference type="KEGG" id="gsb:GSUB_03705"/>